<protein>
    <submittedName>
        <fullName evidence="1">Uncharacterized protein</fullName>
    </submittedName>
</protein>
<dbReference type="InterPro" id="IPR011333">
    <property type="entry name" value="SKP1/BTB/POZ_sf"/>
</dbReference>
<evidence type="ECO:0000313" key="1">
    <source>
        <dbReference type="EMBL" id="EJU00663.1"/>
    </source>
</evidence>
<dbReference type="OrthoDB" id="10001928at2759"/>
<keyword evidence="2" id="KW-1185">Reference proteome</keyword>
<dbReference type="Proteomes" id="UP000030653">
    <property type="component" value="Unassembled WGS sequence"/>
</dbReference>
<dbReference type="Gene3D" id="3.30.710.10">
    <property type="entry name" value="Potassium Channel Kv1.1, Chain A"/>
    <property type="match status" value="1"/>
</dbReference>
<dbReference type="STRING" id="1858805.M5G9Z0"/>
<sequence>MPEFIELTPETEQSSVQEYGFGGGPPLPKADPCLTPRQLLMPKLYPIALTFVLYLYTYSLITPLQHASPVLNALLVLSQIYELPHLWKIVIHSMHEKLNHYNAVSVYEMATVYNAQSLQIQSLKVVMGKNGICGLWT</sequence>
<dbReference type="HOGENOM" id="CLU_1865060_0_0_1"/>
<gene>
    <name evidence="1" type="ORF">DACRYDRAFT_108729</name>
</gene>
<dbReference type="GO" id="GO:0005829">
    <property type="term" value="C:cytosol"/>
    <property type="evidence" value="ECO:0007669"/>
    <property type="project" value="TreeGrafter"/>
</dbReference>
<reference evidence="1 2" key="1">
    <citation type="journal article" date="2012" name="Science">
        <title>The Paleozoic origin of enzymatic lignin decomposition reconstructed from 31 fungal genomes.</title>
        <authorList>
            <person name="Floudas D."/>
            <person name="Binder M."/>
            <person name="Riley R."/>
            <person name="Barry K."/>
            <person name="Blanchette R.A."/>
            <person name="Henrissat B."/>
            <person name="Martinez A.T."/>
            <person name="Otillar R."/>
            <person name="Spatafora J.W."/>
            <person name="Yadav J.S."/>
            <person name="Aerts A."/>
            <person name="Benoit I."/>
            <person name="Boyd A."/>
            <person name="Carlson A."/>
            <person name="Copeland A."/>
            <person name="Coutinho P.M."/>
            <person name="de Vries R.P."/>
            <person name="Ferreira P."/>
            <person name="Findley K."/>
            <person name="Foster B."/>
            <person name="Gaskell J."/>
            <person name="Glotzer D."/>
            <person name="Gorecki P."/>
            <person name="Heitman J."/>
            <person name="Hesse C."/>
            <person name="Hori C."/>
            <person name="Igarashi K."/>
            <person name="Jurgens J.A."/>
            <person name="Kallen N."/>
            <person name="Kersten P."/>
            <person name="Kohler A."/>
            <person name="Kuees U."/>
            <person name="Kumar T.K.A."/>
            <person name="Kuo A."/>
            <person name="LaButti K."/>
            <person name="Larrondo L.F."/>
            <person name="Lindquist E."/>
            <person name="Ling A."/>
            <person name="Lombard V."/>
            <person name="Lucas S."/>
            <person name="Lundell T."/>
            <person name="Martin R."/>
            <person name="McLaughlin D.J."/>
            <person name="Morgenstern I."/>
            <person name="Morin E."/>
            <person name="Murat C."/>
            <person name="Nagy L.G."/>
            <person name="Nolan M."/>
            <person name="Ohm R.A."/>
            <person name="Patyshakuliyeva A."/>
            <person name="Rokas A."/>
            <person name="Ruiz-Duenas F.J."/>
            <person name="Sabat G."/>
            <person name="Salamov A."/>
            <person name="Samejima M."/>
            <person name="Schmutz J."/>
            <person name="Slot J.C."/>
            <person name="St John F."/>
            <person name="Stenlid J."/>
            <person name="Sun H."/>
            <person name="Sun S."/>
            <person name="Syed K."/>
            <person name="Tsang A."/>
            <person name="Wiebenga A."/>
            <person name="Young D."/>
            <person name="Pisabarro A."/>
            <person name="Eastwood D.C."/>
            <person name="Martin F."/>
            <person name="Cullen D."/>
            <person name="Grigoriev I.V."/>
            <person name="Hibbett D.S."/>
        </authorList>
    </citation>
    <scope>NUCLEOTIDE SEQUENCE [LARGE SCALE GENOMIC DNA]</scope>
    <source>
        <strain evidence="1 2">DJM-731 SS1</strain>
    </source>
</reference>
<proteinExistence type="predicted"/>
<dbReference type="GO" id="GO:0045454">
    <property type="term" value="P:cell redox homeostasis"/>
    <property type="evidence" value="ECO:0007669"/>
    <property type="project" value="TreeGrafter"/>
</dbReference>
<dbReference type="RefSeq" id="XP_040627560.1">
    <property type="nucleotide sequence ID" value="XM_040768719.1"/>
</dbReference>
<dbReference type="GeneID" id="63683781"/>
<dbReference type="PANTHER" id="PTHR43503">
    <property type="entry name" value="MCG48959-RELATED"/>
    <property type="match status" value="1"/>
</dbReference>
<dbReference type="EMBL" id="JH795866">
    <property type="protein sequence ID" value="EJU00663.1"/>
    <property type="molecule type" value="Genomic_DNA"/>
</dbReference>
<dbReference type="GO" id="GO:0005739">
    <property type="term" value="C:mitochondrion"/>
    <property type="evidence" value="ECO:0007669"/>
    <property type="project" value="TreeGrafter"/>
</dbReference>
<accession>M5G9Z0</accession>
<dbReference type="AlphaFoldDB" id="M5G9Z0"/>
<dbReference type="PANTHER" id="PTHR43503:SF2">
    <property type="entry name" value="NEGATIVE REGULATOR OF SPORULATION MDS3-RELATED"/>
    <property type="match status" value="1"/>
</dbReference>
<evidence type="ECO:0000313" key="2">
    <source>
        <dbReference type="Proteomes" id="UP000030653"/>
    </source>
</evidence>
<organism evidence="1 2">
    <name type="scientific">Dacryopinax primogenitus (strain DJM 731)</name>
    <name type="common">Brown rot fungus</name>
    <dbReference type="NCBI Taxonomy" id="1858805"/>
    <lineage>
        <taxon>Eukaryota</taxon>
        <taxon>Fungi</taxon>
        <taxon>Dikarya</taxon>
        <taxon>Basidiomycota</taxon>
        <taxon>Agaricomycotina</taxon>
        <taxon>Dacrymycetes</taxon>
        <taxon>Dacrymycetales</taxon>
        <taxon>Dacrymycetaceae</taxon>
        <taxon>Dacryopinax</taxon>
    </lineage>
</organism>
<name>M5G9Z0_DACPD</name>